<dbReference type="HOGENOM" id="CLU_2527100_0_0_1"/>
<accession>M2MWA9</accession>
<dbReference type="AlphaFoldDB" id="M2MWA9"/>
<organism evidence="1 2">
    <name type="scientific">Baudoinia panamericana (strain UAMH 10762)</name>
    <name type="common">Angels' share fungus</name>
    <name type="synonym">Baudoinia compniacensis (strain UAMH 10762)</name>
    <dbReference type="NCBI Taxonomy" id="717646"/>
    <lineage>
        <taxon>Eukaryota</taxon>
        <taxon>Fungi</taxon>
        <taxon>Dikarya</taxon>
        <taxon>Ascomycota</taxon>
        <taxon>Pezizomycotina</taxon>
        <taxon>Dothideomycetes</taxon>
        <taxon>Dothideomycetidae</taxon>
        <taxon>Mycosphaerellales</taxon>
        <taxon>Teratosphaeriaceae</taxon>
        <taxon>Baudoinia</taxon>
    </lineage>
</organism>
<dbReference type="KEGG" id="bcom:BAUCODRAFT_335715"/>
<sequence length="84" mass="9293">MTARCRLAAREACMQSQGFAKQRHHEVPRCTLDGLRRCWPLRKKLKMSTHSACSLTPHGSISLPVDCCITPRSLAYRPTGSAPG</sequence>
<dbReference type="RefSeq" id="XP_007682024.1">
    <property type="nucleotide sequence ID" value="XM_007683834.1"/>
</dbReference>
<evidence type="ECO:0000313" key="2">
    <source>
        <dbReference type="Proteomes" id="UP000011761"/>
    </source>
</evidence>
<keyword evidence="2" id="KW-1185">Reference proteome</keyword>
<name>M2MWA9_BAUPA</name>
<protein>
    <submittedName>
        <fullName evidence="1">Uncharacterized protein</fullName>
    </submittedName>
</protein>
<reference evidence="1 2" key="1">
    <citation type="journal article" date="2012" name="PLoS Pathog.">
        <title>Diverse lifestyles and strategies of plant pathogenesis encoded in the genomes of eighteen Dothideomycetes fungi.</title>
        <authorList>
            <person name="Ohm R.A."/>
            <person name="Feau N."/>
            <person name="Henrissat B."/>
            <person name="Schoch C.L."/>
            <person name="Horwitz B.A."/>
            <person name="Barry K.W."/>
            <person name="Condon B.J."/>
            <person name="Copeland A.C."/>
            <person name="Dhillon B."/>
            <person name="Glaser F."/>
            <person name="Hesse C.N."/>
            <person name="Kosti I."/>
            <person name="LaButti K."/>
            <person name="Lindquist E.A."/>
            <person name="Lucas S."/>
            <person name="Salamov A.A."/>
            <person name="Bradshaw R.E."/>
            <person name="Ciuffetti L."/>
            <person name="Hamelin R.C."/>
            <person name="Kema G.H.J."/>
            <person name="Lawrence C."/>
            <person name="Scott J.A."/>
            <person name="Spatafora J.W."/>
            <person name="Turgeon B.G."/>
            <person name="de Wit P.J.G.M."/>
            <person name="Zhong S."/>
            <person name="Goodwin S.B."/>
            <person name="Grigoriev I.V."/>
        </authorList>
    </citation>
    <scope>NUCLEOTIDE SEQUENCE [LARGE SCALE GENOMIC DNA]</scope>
    <source>
        <strain evidence="1 2">UAMH 10762</strain>
    </source>
</reference>
<evidence type="ECO:0000313" key="1">
    <source>
        <dbReference type="EMBL" id="EMC90869.1"/>
    </source>
</evidence>
<dbReference type="GeneID" id="19112170"/>
<proteinExistence type="predicted"/>
<gene>
    <name evidence="1" type="ORF">BAUCODRAFT_335715</name>
</gene>
<dbReference type="Proteomes" id="UP000011761">
    <property type="component" value="Unassembled WGS sequence"/>
</dbReference>
<dbReference type="EMBL" id="KB445566">
    <property type="protein sequence ID" value="EMC90869.1"/>
    <property type="molecule type" value="Genomic_DNA"/>
</dbReference>